<accession>A0A8E5HPE7</accession>
<dbReference type="RefSeq" id="XP_042996907.1">
    <property type="nucleotide sequence ID" value="XM_043140973.1"/>
</dbReference>
<dbReference type="KEGG" id="uvi:66064253"/>
<sequence length="171" mass="18533">MAPLPPGIGCLVSTGWVESDDSNDDDAAKSLTAYRMGGPLHAARCTLLAARCGLRDPAMQGVSTLQPRGTRPHFVTWQVVGPVGSAALRSGQRAAGSGLSAYRFGSLIVKSIEADQRRHSRQPQLSWLWEACVNAARYEDKDGEISWPSWAATARSSFGPMDQSFVRTQHY</sequence>
<gene>
    <name evidence="1" type="ORF">UV8b_03475</name>
</gene>
<reference evidence="1" key="1">
    <citation type="submission" date="2020-03" db="EMBL/GenBank/DDBJ databases">
        <title>A mixture of massive structural variations and highly conserved coding sequences in Ustilaginoidea virens genome.</title>
        <authorList>
            <person name="Zhang K."/>
            <person name="Zhao Z."/>
            <person name="Zhang Z."/>
            <person name="Li Y."/>
            <person name="Hsiang T."/>
            <person name="Sun W."/>
        </authorList>
    </citation>
    <scope>NUCLEOTIDE SEQUENCE</scope>
    <source>
        <strain evidence="1">UV-8b</strain>
    </source>
</reference>
<evidence type="ECO:0000313" key="2">
    <source>
        <dbReference type="Proteomes" id="UP000027002"/>
    </source>
</evidence>
<organism evidence="1 2">
    <name type="scientific">Ustilaginoidea virens</name>
    <name type="common">Rice false smut fungus</name>
    <name type="synonym">Villosiclava virens</name>
    <dbReference type="NCBI Taxonomy" id="1159556"/>
    <lineage>
        <taxon>Eukaryota</taxon>
        <taxon>Fungi</taxon>
        <taxon>Dikarya</taxon>
        <taxon>Ascomycota</taxon>
        <taxon>Pezizomycotina</taxon>
        <taxon>Sordariomycetes</taxon>
        <taxon>Hypocreomycetidae</taxon>
        <taxon>Hypocreales</taxon>
        <taxon>Clavicipitaceae</taxon>
        <taxon>Ustilaginoidea</taxon>
    </lineage>
</organism>
<protein>
    <submittedName>
        <fullName evidence="1">Uncharacterized protein</fullName>
    </submittedName>
</protein>
<keyword evidence="2" id="KW-1185">Reference proteome</keyword>
<proteinExistence type="predicted"/>
<dbReference type="AlphaFoldDB" id="A0A8E5HPE7"/>
<name>A0A8E5HPE7_USTVR</name>
<dbReference type="Proteomes" id="UP000027002">
    <property type="component" value="Chromosome 3"/>
</dbReference>
<dbReference type="EMBL" id="CP072755">
    <property type="protein sequence ID" value="QUC19234.1"/>
    <property type="molecule type" value="Genomic_DNA"/>
</dbReference>
<dbReference type="GeneID" id="66064253"/>
<evidence type="ECO:0000313" key="1">
    <source>
        <dbReference type="EMBL" id="QUC19234.1"/>
    </source>
</evidence>